<sequence length="410" mass="45275">MTFAVTLGDYLYVEGGQISTLVDKKLTNDAESLEFSKTLAIPLNKPWKPGSVEIKEIAYKKDMRATNFAGLWADPKRNAIYRWAGELSRSARYEEGQENEMYMLSVDGSGDGTWSIKKPAQQAAFDNISPSTHGQSVFCDDLGFYIGGYVYSGSSYGESNRGSPGVRMYNASSSEWSNITDFDLSGPQGNLRNGAAVCVKGFGSSPLVMLLGGAQSFESEHQPLSSVTIYNPITQKWYRQDTVKDTNGFPSEREYFCAAAAQGKNGTLEVYMFGGLSTKKRALDDFWVLSLPAFKWFQLSSAQSPDAIRHGHKCVIAGNRQFISIGGLAKYRGGGFKSDDVWPRGIGIFDLVTSAWVDSYDPGLGEYDSPANVQEIYKNGEADGYNYTPVIQDLFWKNRSSNRNRSSNSR</sequence>
<evidence type="ECO:0000313" key="2">
    <source>
        <dbReference type="Proteomes" id="UP000836387"/>
    </source>
</evidence>
<organism evidence="1 2">
    <name type="scientific">Clonostachys rosea f. rosea IK726</name>
    <dbReference type="NCBI Taxonomy" id="1349383"/>
    <lineage>
        <taxon>Eukaryota</taxon>
        <taxon>Fungi</taxon>
        <taxon>Dikarya</taxon>
        <taxon>Ascomycota</taxon>
        <taxon>Pezizomycotina</taxon>
        <taxon>Sordariomycetes</taxon>
        <taxon>Hypocreomycetidae</taxon>
        <taxon>Hypocreales</taxon>
        <taxon>Bionectriaceae</taxon>
        <taxon>Clonostachys</taxon>
    </lineage>
</organism>
<name>A0ACA9TPM6_BIOOC</name>
<gene>
    <name evidence="1" type="ORF">CRV2_00000056</name>
</gene>
<proteinExistence type="predicted"/>
<dbReference type="Proteomes" id="UP000836387">
    <property type="component" value="Unassembled WGS sequence"/>
</dbReference>
<evidence type="ECO:0000313" key="1">
    <source>
        <dbReference type="EMBL" id="CAG9942905.1"/>
    </source>
</evidence>
<keyword evidence="2" id="KW-1185">Reference proteome</keyword>
<reference evidence="1" key="2">
    <citation type="submission" date="2021-10" db="EMBL/GenBank/DDBJ databases">
        <authorList>
            <person name="Piombo E."/>
        </authorList>
    </citation>
    <scope>NUCLEOTIDE SEQUENCE</scope>
</reference>
<accession>A0ACA9TPM6</accession>
<comment type="caution">
    <text evidence="1">The sequence shown here is derived from an EMBL/GenBank/DDBJ whole genome shotgun (WGS) entry which is preliminary data.</text>
</comment>
<protein>
    <submittedName>
        <fullName evidence="1">Uncharacterized protein</fullName>
    </submittedName>
</protein>
<reference evidence="1" key="1">
    <citation type="submission" date="2020-04" db="EMBL/GenBank/DDBJ databases">
        <authorList>
            <person name="Broberg M."/>
        </authorList>
    </citation>
    <scope>NUCLEOTIDE SEQUENCE</scope>
</reference>
<dbReference type="EMBL" id="CADEHS020000007">
    <property type="protein sequence ID" value="CAG9942905.1"/>
    <property type="molecule type" value="Genomic_DNA"/>
</dbReference>